<dbReference type="GO" id="GO:0003677">
    <property type="term" value="F:DNA binding"/>
    <property type="evidence" value="ECO:0007669"/>
    <property type="project" value="InterPro"/>
</dbReference>
<keyword evidence="2" id="KW-0067">ATP-binding</keyword>
<dbReference type="AlphaFoldDB" id="A0AAE3N2X1"/>
<evidence type="ECO:0000259" key="1">
    <source>
        <dbReference type="Pfam" id="PF04851"/>
    </source>
</evidence>
<dbReference type="GO" id="GO:0016787">
    <property type="term" value="F:hydrolase activity"/>
    <property type="evidence" value="ECO:0007669"/>
    <property type="project" value="InterPro"/>
</dbReference>
<dbReference type="PANTHER" id="PTHR47396">
    <property type="entry name" value="TYPE I RESTRICTION ENZYME ECOKI R PROTEIN"/>
    <property type="match status" value="1"/>
</dbReference>
<name>A0AAE3N2X1_9BURK</name>
<dbReference type="GO" id="GO:0004386">
    <property type="term" value="F:helicase activity"/>
    <property type="evidence" value="ECO:0007669"/>
    <property type="project" value="UniProtKB-KW"/>
</dbReference>
<sequence>MSSAMNPKDAEHPLALSIGLTARTNALCLGLESGAAEVLELVTPTTAELLSWWFGEDMVVARGGLNFHAGQKQAILNAIVAHEVLGAEHATWGLLDLYQAAAPDALLVGNRMTEVSAPKHAHPKYCFKMATGTGKTWVLQALMIWQLLNKTAAQEAGVDDARFTRHFMVVAPGLIVYERLLDAFCGKLVAASDGTVSGSRNFASSDIAQFSELFIPEAYRERVFAFVRGNVCSKNEIGLKTTGNGMIAITNWHLLAEGEVVDESEEEVLAPGAPLAPEQVVGTVLPLTPGRATGNSLDVLDRRWARGNVLSFLAELPELMVFNDEAHHIHEFKREGETTEVEWQKSLSRIAESKGRRFVQVDFSATPYNDVGSGKNKRKLYFPHIVTDFDLKAAMRAGLVKSLVLDRRKEIGALPLEFKAERDENGNPSLSEGQRVMLRAGLKKLRKLEADFSALDPQRYPKMLVVCEDTTVSPLVAQFLQEQEGLDADEVMTIDSGKKAELGEKDWAPVRERLFSVDRHATPRVIVSVLMLREGFDVSNICVIVPLRSSQAQILLEQTIGRGLRLMWRDPEYSDIKRENRERINAGQEPGSLIDVLSIVEHPAFQSFYDELLTEGLAGTTGDDSDDSSAAGDVIAADLREGFQTFDFGIPFILQETDELRDHQPLDIDTLPPFSTMSLQSLTGLLGKGDTFISQDLQSATLFGDYRVDGAVMNVGGYNDYLSRLTRRISQALHEPLPKGNKIATHLAKPYLQVNTADLTGWLDDYVWTRLFDAAFNPLGQDHGGENWRVLLLQPVVDHITKVFAMALLAAEETLTTGAVDVQARHLSDVPRLMVREAHSVPVSKCIYTRLGWPARNGGLERTFIHWAQADAQVLAFCKISENRHTFARLRYVKDDGLPAFYSPDFLVRTADAIYLVETKAQQQVMHPNVQRKLKAAMGWCERINGLPAEHRQGLPWHYVLLGEDAVHEWQQKGAHLAELLEFARLRPLASASAQVSLI</sequence>
<dbReference type="SUPFAM" id="SSF52540">
    <property type="entry name" value="P-loop containing nucleoside triphosphate hydrolases"/>
    <property type="match status" value="1"/>
</dbReference>
<keyword evidence="2" id="KW-0378">Hydrolase</keyword>
<comment type="caution">
    <text evidence="2">The sequence shown here is derived from an EMBL/GenBank/DDBJ whole genome shotgun (WGS) entry which is preliminary data.</text>
</comment>
<dbReference type="EMBL" id="JAQIPB010000001">
    <property type="protein sequence ID" value="MDA7414750.1"/>
    <property type="molecule type" value="Genomic_DNA"/>
</dbReference>
<protein>
    <submittedName>
        <fullName evidence="2">DEAD/DEAH box helicase family protein</fullName>
    </submittedName>
</protein>
<accession>A0AAE3N2X1</accession>
<dbReference type="InterPro" id="IPR006935">
    <property type="entry name" value="Helicase/UvrB_N"/>
</dbReference>
<feature type="domain" description="Helicase/UvrB N-terminal" evidence="1">
    <location>
        <begin position="98"/>
        <end position="185"/>
    </location>
</feature>
<keyword evidence="2" id="KW-0547">Nucleotide-binding</keyword>
<dbReference type="GO" id="GO:0005829">
    <property type="term" value="C:cytosol"/>
    <property type="evidence" value="ECO:0007669"/>
    <property type="project" value="TreeGrafter"/>
</dbReference>
<organism evidence="2 3">
    <name type="scientific">Xenophilus arseniciresistens</name>
    <dbReference type="NCBI Taxonomy" id="1283306"/>
    <lineage>
        <taxon>Bacteria</taxon>
        <taxon>Pseudomonadati</taxon>
        <taxon>Pseudomonadota</taxon>
        <taxon>Betaproteobacteria</taxon>
        <taxon>Burkholderiales</taxon>
        <taxon>Comamonadaceae</taxon>
        <taxon>Xenophilus</taxon>
    </lineage>
</organism>
<dbReference type="RefSeq" id="WP_271426032.1">
    <property type="nucleotide sequence ID" value="NZ_JAQIPB010000001.1"/>
</dbReference>
<gene>
    <name evidence="2" type="ORF">PGB34_00105</name>
</gene>
<proteinExistence type="predicted"/>
<keyword evidence="2" id="KW-0347">Helicase</keyword>
<dbReference type="Gene3D" id="3.40.50.300">
    <property type="entry name" value="P-loop containing nucleotide triphosphate hydrolases"/>
    <property type="match status" value="1"/>
</dbReference>
<dbReference type="PANTHER" id="PTHR47396:SF1">
    <property type="entry name" value="ATP-DEPENDENT HELICASE IRC3-RELATED"/>
    <property type="match status" value="1"/>
</dbReference>
<dbReference type="GO" id="GO:0005524">
    <property type="term" value="F:ATP binding"/>
    <property type="evidence" value="ECO:0007669"/>
    <property type="project" value="InterPro"/>
</dbReference>
<dbReference type="Pfam" id="PF04851">
    <property type="entry name" value="ResIII"/>
    <property type="match status" value="1"/>
</dbReference>
<evidence type="ECO:0000313" key="3">
    <source>
        <dbReference type="Proteomes" id="UP001212602"/>
    </source>
</evidence>
<evidence type="ECO:0000313" key="2">
    <source>
        <dbReference type="EMBL" id="MDA7414750.1"/>
    </source>
</evidence>
<dbReference type="Proteomes" id="UP001212602">
    <property type="component" value="Unassembled WGS sequence"/>
</dbReference>
<keyword evidence="3" id="KW-1185">Reference proteome</keyword>
<reference evidence="2" key="1">
    <citation type="submission" date="2023-01" db="EMBL/GenBank/DDBJ databases">
        <title>Xenophilus mangrovi sp. nov., isolated from soil of Mangrove nature reserve.</title>
        <authorList>
            <person name="Xu S."/>
            <person name="Liu Z."/>
            <person name="Xu Y."/>
        </authorList>
    </citation>
    <scope>NUCLEOTIDE SEQUENCE</scope>
    <source>
        <strain evidence="2">YW8</strain>
    </source>
</reference>
<dbReference type="InterPro" id="IPR050742">
    <property type="entry name" value="Helicase_Restrict-Modif_Enz"/>
</dbReference>
<dbReference type="InterPro" id="IPR027417">
    <property type="entry name" value="P-loop_NTPase"/>
</dbReference>